<reference evidence="2" key="1">
    <citation type="submission" date="2022-01" db="EMBL/GenBank/DDBJ databases">
        <authorList>
            <person name="King R."/>
        </authorList>
    </citation>
    <scope>NUCLEOTIDE SEQUENCE</scope>
</reference>
<dbReference type="AlphaFoldDB" id="A0A9P0D746"/>
<dbReference type="EMBL" id="OV651819">
    <property type="protein sequence ID" value="CAH1113214.1"/>
    <property type="molecule type" value="Genomic_DNA"/>
</dbReference>
<gene>
    <name evidence="2" type="ORF">PSYICH_LOCUS13342</name>
</gene>
<feature type="region of interest" description="Disordered" evidence="1">
    <location>
        <begin position="184"/>
        <end position="208"/>
    </location>
</feature>
<evidence type="ECO:0000313" key="2">
    <source>
        <dbReference type="EMBL" id="CAH1113214.1"/>
    </source>
</evidence>
<evidence type="ECO:0000256" key="1">
    <source>
        <dbReference type="SAM" id="MobiDB-lite"/>
    </source>
</evidence>
<name>A0A9P0D746_9CUCU</name>
<feature type="compositionally biased region" description="Polar residues" evidence="1">
    <location>
        <begin position="101"/>
        <end position="117"/>
    </location>
</feature>
<evidence type="ECO:0000313" key="3">
    <source>
        <dbReference type="Proteomes" id="UP001153636"/>
    </source>
</evidence>
<feature type="region of interest" description="Disordered" evidence="1">
    <location>
        <begin position="89"/>
        <end position="118"/>
    </location>
</feature>
<proteinExistence type="predicted"/>
<protein>
    <submittedName>
        <fullName evidence="2">Uncharacterized protein</fullName>
    </submittedName>
</protein>
<sequence>MCSFSHHREAKILHYLVGYASAFSKPRQNEEDARLNESSYGYKVRVIRNGRAEEVPVCFKAFQSLFGIKDSILHTIKPSQRTTVELPMDGREKHTNRPHKMSQQTRKSLCQSSTSHSVIHEPKRAVGAMSRKSKLLSWIGKLPLKKVMTKRQLKQLMFIQTKRKTIDHSKKYNGSYMSSLIKDHRKNQKRKSNVPDLQEPNQLYHSPIPLPKEKCADLKVLMKFCKEEGPKGYYSQLISAN</sequence>
<dbReference type="Proteomes" id="UP001153636">
    <property type="component" value="Chromosome 7"/>
</dbReference>
<keyword evidence="3" id="KW-1185">Reference proteome</keyword>
<organism evidence="2 3">
    <name type="scientific">Psylliodes chrysocephalus</name>
    <dbReference type="NCBI Taxonomy" id="3402493"/>
    <lineage>
        <taxon>Eukaryota</taxon>
        <taxon>Metazoa</taxon>
        <taxon>Ecdysozoa</taxon>
        <taxon>Arthropoda</taxon>
        <taxon>Hexapoda</taxon>
        <taxon>Insecta</taxon>
        <taxon>Pterygota</taxon>
        <taxon>Neoptera</taxon>
        <taxon>Endopterygota</taxon>
        <taxon>Coleoptera</taxon>
        <taxon>Polyphaga</taxon>
        <taxon>Cucujiformia</taxon>
        <taxon>Chrysomeloidea</taxon>
        <taxon>Chrysomelidae</taxon>
        <taxon>Galerucinae</taxon>
        <taxon>Alticini</taxon>
        <taxon>Psylliodes</taxon>
    </lineage>
</organism>
<accession>A0A9P0D746</accession>